<evidence type="ECO:0000256" key="7">
    <source>
        <dbReference type="ARBA" id="ARBA00022840"/>
    </source>
</evidence>
<keyword evidence="4" id="KW-0808">Transferase</keyword>
<evidence type="ECO:0000256" key="10">
    <source>
        <dbReference type="SAM" id="MobiDB-lite"/>
    </source>
</evidence>
<dbReference type="PANTHER" id="PTHR24056">
    <property type="entry name" value="CELL DIVISION PROTEIN KINASE"/>
    <property type="match status" value="1"/>
</dbReference>
<dbReference type="GO" id="GO:0004693">
    <property type="term" value="F:cyclin-dependent protein serine/threonine kinase activity"/>
    <property type="evidence" value="ECO:0007669"/>
    <property type="project" value="UniProtKB-EC"/>
</dbReference>
<reference evidence="12 13" key="1">
    <citation type="journal article" date="2018" name="Nat. Ecol. Evol.">
        <title>Pezizomycetes genomes reveal the molecular basis of ectomycorrhizal truffle lifestyle.</title>
        <authorList>
            <person name="Murat C."/>
            <person name="Payen T."/>
            <person name="Noel B."/>
            <person name="Kuo A."/>
            <person name="Morin E."/>
            <person name="Chen J."/>
            <person name="Kohler A."/>
            <person name="Krizsan K."/>
            <person name="Balestrini R."/>
            <person name="Da Silva C."/>
            <person name="Montanini B."/>
            <person name="Hainaut M."/>
            <person name="Levati E."/>
            <person name="Barry K.W."/>
            <person name="Belfiori B."/>
            <person name="Cichocki N."/>
            <person name="Clum A."/>
            <person name="Dockter R.B."/>
            <person name="Fauchery L."/>
            <person name="Guy J."/>
            <person name="Iotti M."/>
            <person name="Le Tacon F."/>
            <person name="Lindquist E.A."/>
            <person name="Lipzen A."/>
            <person name="Malagnac F."/>
            <person name="Mello A."/>
            <person name="Molinier V."/>
            <person name="Miyauchi S."/>
            <person name="Poulain J."/>
            <person name="Riccioni C."/>
            <person name="Rubini A."/>
            <person name="Sitrit Y."/>
            <person name="Splivallo R."/>
            <person name="Traeger S."/>
            <person name="Wang M."/>
            <person name="Zifcakova L."/>
            <person name="Wipf D."/>
            <person name="Zambonelli A."/>
            <person name="Paolocci F."/>
            <person name="Nowrousian M."/>
            <person name="Ottonello S."/>
            <person name="Baldrian P."/>
            <person name="Spatafora J.W."/>
            <person name="Henrissat B."/>
            <person name="Nagy L.G."/>
            <person name="Aury J.M."/>
            <person name="Wincker P."/>
            <person name="Grigoriev I.V."/>
            <person name="Bonfante P."/>
            <person name="Martin F.M."/>
        </authorList>
    </citation>
    <scope>NUCLEOTIDE SEQUENCE [LARGE SCALE GENOMIC DNA]</scope>
    <source>
        <strain evidence="12 13">CCBAS932</strain>
    </source>
</reference>
<dbReference type="PROSITE" id="PS00108">
    <property type="entry name" value="PROTEIN_KINASE_ST"/>
    <property type="match status" value="1"/>
</dbReference>
<evidence type="ECO:0000256" key="4">
    <source>
        <dbReference type="ARBA" id="ARBA00022679"/>
    </source>
</evidence>
<feature type="region of interest" description="Disordered" evidence="10">
    <location>
        <begin position="390"/>
        <end position="435"/>
    </location>
</feature>
<dbReference type="InterPro" id="IPR050108">
    <property type="entry name" value="CDK"/>
</dbReference>
<keyword evidence="6 12" id="KW-0418">Kinase</keyword>
<accession>A0A3N4K6V1</accession>
<dbReference type="InParanoid" id="A0A3N4K6V1"/>
<proteinExistence type="inferred from homology"/>
<dbReference type="InterPro" id="IPR008271">
    <property type="entry name" value="Ser/Thr_kinase_AS"/>
</dbReference>
<comment type="catalytic activity">
    <reaction evidence="8">
        <text>L-threonyl-[protein] + ATP = O-phospho-L-threonyl-[protein] + ADP + H(+)</text>
        <dbReference type="Rhea" id="RHEA:46608"/>
        <dbReference type="Rhea" id="RHEA-COMP:11060"/>
        <dbReference type="Rhea" id="RHEA-COMP:11605"/>
        <dbReference type="ChEBI" id="CHEBI:15378"/>
        <dbReference type="ChEBI" id="CHEBI:30013"/>
        <dbReference type="ChEBI" id="CHEBI:30616"/>
        <dbReference type="ChEBI" id="CHEBI:61977"/>
        <dbReference type="ChEBI" id="CHEBI:456216"/>
        <dbReference type="EC" id="2.7.11.22"/>
    </reaction>
</comment>
<evidence type="ECO:0000256" key="3">
    <source>
        <dbReference type="ARBA" id="ARBA00022527"/>
    </source>
</evidence>
<keyword evidence="7" id="KW-0067">ATP-binding</keyword>
<evidence type="ECO:0000256" key="6">
    <source>
        <dbReference type="ARBA" id="ARBA00022777"/>
    </source>
</evidence>
<evidence type="ECO:0000256" key="8">
    <source>
        <dbReference type="ARBA" id="ARBA00047811"/>
    </source>
</evidence>
<evidence type="ECO:0000256" key="1">
    <source>
        <dbReference type="ARBA" id="ARBA00006485"/>
    </source>
</evidence>
<comment type="catalytic activity">
    <reaction evidence="9">
        <text>L-seryl-[protein] + ATP = O-phospho-L-seryl-[protein] + ADP + H(+)</text>
        <dbReference type="Rhea" id="RHEA:17989"/>
        <dbReference type="Rhea" id="RHEA-COMP:9863"/>
        <dbReference type="Rhea" id="RHEA-COMP:11604"/>
        <dbReference type="ChEBI" id="CHEBI:15378"/>
        <dbReference type="ChEBI" id="CHEBI:29999"/>
        <dbReference type="ChEBI" id="CHEBI:30616"/>
        <dbReference type="ChEBI" id="CHEBI:83421"/>
        <dbReference type="ChEBI" id="CHEBI:456216"/>
        <dbReference type="EC" id="2.7.11.22"/>
    </reaction>
</comment>
<feature type="compositionally biased region" description="Basic and acidic residues" evidence="10">
    <location>
        <begin position="20"/>
        <end position="31"/>
    </location>
</feature>
<dbReference type="GO" id="GO:0005634">
    <property type="term" value="C:nucleus"/>
    <property type="evidence" value="ECO:0007669"/>
    <property type="project" value="TreeGrafter"/>
</dbReference>
<dbReference type="PROSITE" id="PS50011">
    <property type="entry name" value="PROTEIN_KINASE_DOM"/>
    <property type="match status" value="1"/>
</dbReference>
<dbReference type="EMBL" id="ML119529">
    <property type="protein sequence ID" value="RPB06287.1"/>
    <property type="molecule type" value="Genomic_DNA"/>
</dbReference>
<dbReference type="Gene3D" id="1.10.510.10">
    <property type="entry name" value="Transferase(Phosphotransferase) domain 1"/>
    <property type="match status" value="1"/>
</dbReference>
<feature type="compositionally biased region" description="Low complexity" evidence="10">
    <location>
        <begin position="35"/>
        <end position="68"/>
    </location>
</feature>
<dbReference type="OrthoDB" id="1732493at2759"/>
<evidence type="ECO:0000313" key="13">
    <source>
        <dbReference type="Proteomes" id="UP000277580"/>
    </source>
</evidence>
<dbReference type="PANTHER" id="PTHR24056:SF107">
    <property type="entry name" value="CYCLIN-DEPENDENT KINASE 11A-RELATED"/>
    <property type="match status" value="1"/>
</dbReference>
<dbReference type="Pfam" id="PF00069">
    <property type="entry name" value="Pkinase"/>
    <property type="match status" value="1"/>
</dbReference>
<dbReference type="CDD" id="cd07843">
    <property type="entry name" value="STKc_CDC2L1"/>
    <property type="match status" value="1"/>
</dbReference>
<dbReference type="Gene3D" id="3.30.200.20">
    <property type="entry name" value="Phosphorylase Kinase, domain 1"/>
    <property type="match status" value="1"/>
</dbReference>
<keyword evidence="5" id="KW-0547">Nucleotide-binding</keyword>
<protein>
    <recommendedName>
        <fullName evidence="2">cyclin-dependent kinase</fullName>
        <ecNumber evidence="2">2.7.11.22</ecNumber>
    </recommendedName>
</protein>
<name>A0A3N4K6V1_9PEZI</name>
<feature type="region of interest" description="Disordered" evidence="10">
    <location>
        <begin position="1"/>
        <end position="76"/>
    </location>
</feature>
<comment type="similarity">
    <text evidence="1">Belongs to the protein kinase superfamily. CMGC Ser/Thr protein kinase family. CDC2/CDKX subfamily.</text>
</comment>
<evidence type="ECO:0000259" key="11">
    <source>
        <dbReference type="PROSITE" id="PS50011"/>
    </source>
</evidence>
<dbReference type="STRING" id="1392247.A0A3N4K6V1"/>
<organism evidence="12 13">
    <name type="scientific">Morchella conica CCBAS932</name>
    <dbReference type="NCBI Taxonomy" id="1392247"/>
    <lineage>
        <taxon>Eukaryota</taxon>
        <taxon>Fungi</taxon>
        <taxon>Dikarya</taxon>
        <taxon>Ascomycota</taxon>
        <taxon>Pezizomycotina</taxon>
        <taxon>Pezizomycetes</taxon>
        <taxon>Pezizales</taxon>
        <taxon>Morchellaceae</taxon>
        <taxon>Morchella</taxon>
    </lineage>
</organism>
<feature type="non-terminal residue" evidence="12">
    <location>
        <position position="435"/>
    </location>
</feature>
<evidence type="ECO:0000256" key="2">
    <source>
        <dbReference type="ARBA" id="ARBA00012425"/>
    </source>
</evidence>
<evidence type="ECO:0000256" key="5">
    <source>
        <dbReference type="ARBA" id="ARBA00022741"/>
    </source>
</evidence>
<evidence type="ECO:0000313" key="12">
    <source>
        <dbReference type="EMBL" id="RPB06287.1"/>
    </source>
</evidence>
<dbReference type="SMART" id="SM00220">
    <property type="entry name" value="S_TKc"/>
    <property type="match status" value="1"/>
</dbReference>
<dbReference type="EC" id="2.7.11.22" evidence="2"/>
<keyword evidence="13" id="KW-1185">Reference proteome</keyword>
<evidence type="ECO:0000256" key="9">
    <source>
        <dbReference type="ARBA" id="ARBA00048367"/>
    </source>
</evidence>
<dbReference type="InterPro" id="IPR000719">
    <property type="entry name" value="Prot_kinase_dom"/>
</dbReference>
<dbReference type="InterPro" id="IPR011009">
    <property type="entry name" value="Kinase-like_dom_sf"/>
</dbReference>
<dbReference type="InterPro" id="IPR045267">
    <property type="entry name" value="CDK11/PITSLRE_STKc"/>
</dbReference>
<dbReference type="SUPFAM" id="SSF56112">
    <property type="entry name" value="Protein kinase-like (PK-like)"/>
    <property type="match status" value="1"/>
</dbReference>
<dbReference type="FunFam" id="3.30.200.20:FF:000054">
    <property type="entry name" value="Cyclin-dependent kinase 11B"/>
    <property type="match status" value="1"/>
</dbReference>
<gene>
    <name evidence="12" type="ORF">P167DRAFT_610176</name>
</gene>
<dbReference type="GO" id="GO:0005524">
    <property type="term" value="F:ATP binding"/>
    <property type="evidence" value="ECO:0007669"/>
    <property type="project" value="UniProtKB-KW"/>
</dbReference>
<dbReference type="AlphaFoldDB" id="A0A3N4K6V1"/>
<dbReference type="GO" id="GO:0007346">
    <property type="term" value="P:regulation of mitotic cell cycle"/>
    <property type="evidence" value="ECO:0007669"/>
    <property type="project" value="TreeGrafter"/>
</dbReference>
<sequence>MSTNPKSRWESSDPADDADAATRRAEKEARRAAKAAKAAAKAKAAAPPTSASTSTSTPNATGGTSPPATKRRRIDEDEVDPNAPLRLLRFAAPELAPCAHVDKYEALNRIEEGSYGVVTRAKDRATGEVVALKRLKLERETDGFPITSLREITTLLASRHPNVVNIREIVMGDTLKDVFIVMDFIEHDLKILSEDMQEPFLQSEVKTLLHQLVSATAHMHSQWIVHRDLKTSNLLMNNRGQLKIADFGLARHLGEPLTQLVVTLWYRAPELLLGAVTYGAEVDMWSIGCIFGELLLKEPLLQGKNEVDQLAKIFDLCGLPTDETWPTFRKLPNAKALTLPKTKNAAFTGPRLRTKFPLLTAAGVDLLSRLLALDPEKRISAEDVLKHPYFREDPKPKSAEMFPTFPSKAGQEKRRRHMSPSAPVRGEAPALVGDL</sequence>
<dbReference type="Proteomes" id="UP000277580">
    <property type="component" value="Unassembled WGS sequence"/>
</dbReference>
<dbReference type="FunFam" id="1.10.510.10:FF:000211">
    <property type="entry name" value="Cyclin-dependent kinase G-2"/>
    <property type="match status" value="1"/>
</dbReference>
<feature type="domain" description="Protein kinase" evidence="11">
    <location>
        <begin position="104"/>
        <end position="390"/>
    </location>
</feature>
<keyword evidence="3" id="KW-0723">Serine/threonine-protein kinase</keyword>